<dbReference type="eggNOG" id="COG0264">
    <property type="taxonomic scope" value="Bacteria"/>
</dbReference>
<comment type="function">
    <text evidence="5 6">Associates with the EF-Tu.GDP complex and induces the exchange of GDP to GTP. It remains bound to the aminoacyl-tRNA.EF-Tu.GTP complex up to the GTP hydrolysis stage on the ribosome.</text>
</comment>
<feature type="region of interest" description="Involved in Mg(2+) ion dislocation from EF-Tu" evidence="5">
    <location>
        <begin position="82"/>
        <end position="85"/>
    </location>
</feature>
<accession>D0LXP4</accession>
<dbReference type="InterPro" id="IPR014039">
    <property type="entry name" value="Transl_elong_EFTs/EF1B_dimer"/>
</dbReference>
<comment type="subcellular location">
    <subcellularLocation>
        <location evidence="5 7">Cytoplasm</location>
    </subcellularLocation>
</comment>
<dbReference type="PANTHER" id="PTHR11741:SF0">
    <property type="entry name" value="ELONGATION FACTOR TS, MITOCHONDRIAL"/>
    <property type="match status" value="1"/>
</dbReference>
<dbReference type="Gene3D" id="1.10.286.20">
    <property type="match status" value="1"/>
</dbReference>
<dbReference type="EMBL" id="CP001804">
    <property type="protein sequence ID" value="ACY17799.1"/>
    <property type="molecule type" value="Genomic_DNA"/>
</dbReference>
<dbReference type="PROSITE" id="PS01126">
    <property type="entry name" value="EF_TS_1"/>
    <property type="match status" value="1"/>
</dbReference>
<evidence type="ECO:0000256" key="6">
    <source>
        <dbReference type="RuleBase" id="RU000642"/>
    </source>
</evidence>
<dbReference type="HOGENOM" id="CLU_047155_1_1_7"/>
<dbReference type="Gene3D" id="1.10.8.10">
    <property type="entry name" value="DNA helicase RuvA subunit, C-terminal domain"/>
    <property type="match status" value="1"/>
</dbReference>
<dbReference type="PROSITE" id="PS01127">
    <property type="entry name" value="EF_TS_2"/>
    <property type="match status" value="1"/>
</dbReference>
<evidence type="ECO:0000313" key="9">
    <source>
        <dbReference type="EMBL" id="ACY17799.1"/>
    </source>
</evidence>
<sequence>MAAVTASMIKDLRERTGSGMADCKKALVECEGDIDKAIEFLRKKGLAKAEKKAGRIAAEGLVSAYIHGEGRIGVLLEVNCETDFVARNDEFVQFTRDVAMQIAALNPQYVRAEEIPEDAVARERNIRVEAAKESGKPEAVVTKMVEGQIAKWKKEICLLEQPFIKDDKKTIHDLTQALVAKLGENIQVRRFTRFELGEGLEKKQDDFAAEVAKQAGLA</sequence>
<evidence type="ECO:0000256" key="7">
    <source>
        <dbReference type="RuleBase" id="RU000643"/>
    </source>
</evidence>
<dbReference type="InterPro" id="IPR036402">
    <property type="entry name" value="EF-Ts_dimer_sf"/>
</dbReference>
<proteinExistence type="inferred from homology"/>
<gene>
    <name evidence="5" type="primary">tsf</name>
    <name evidence="9" type="ordered locus">Hoch_5314</name>
</gene>
<dbReference type="InterPro" id="IPR001816">
    <property type="entry name" value="Transl_elong_EFTs/EF1B"/>
</dbReference>
<dbReference type="AlphaFoldDB" id="D0LXP4"/>
<dbReference type="HAMAP" id="MF_00050">
    <property type="entry name" value="EF_Ts"/>
    <property type="match status" value="1"/>
</dbReference>
<dbReference type="Gene3D" id="3.30.479.20">
    <property type="entry name" value="Elongation factor Ts, dimerisation domain"/>
    <property type="match status" value="1"/>
</dbReference>
<dbReference type="GO" id="GO:0005737">
    <property type="term" value="C:cytoplasm"/>
    <property type="evidence" value="ECO:0007669"/>
    <property type="project" value="UniProtKB-SubCell"/>
</dbReference>
<dbReference type="KEGG" id="hoh:Hoch_5314"/>
<evidence type="ECO:0000256" key="4">
    <source>
        <dbReference type="ARBA" id="ARBA00022917"/>
    </source>
</evidence>
<reference evidence="9 10" key="1">
    <citation type="journal article" date="2010" name="Stand. Genomic Sci.">
        <title>Complete genome sequence of Haliangium ochraceum type strain (SMP-2).</title>
        <authorList>
            <consortium name="US DOE Joint Genome Institute (JGI-PGF)"/>
            <person name="Ivanova N."/>
            <person name="Daum C."/>
            <person name="Lang E."/>
            <person name="Abt B."/>
            <person name="Kopitz M."/>
            <person name="Saunders E."/>
            <person name="Lapidus A."/>
            <person name="Lucas S."/>
            <person name="Glavina Del Rio T."/>
            <person name="Nolan M."/>
            <person name="Tice H."/>
            <person name="Copeland A."/>
            <person name="Cheng J.F."/>
            <person name="Chen F."/>
            <person name="Bruce D."/>
            <person name="Goodwin L."/>
            <person name="Pitluck S."/>
            <person name="Mavromatis K."/>
            <person name="Pati A."/>
            <person name="Mikhailova N."/>
            <person name="Chen A."/>
            <person name="Palaniappan K."/>
            <person name="Land M."/>
            <person name="Hauser L."/>
            <person name="Chang Y.J."/>
            <person name="Jeffries C.D."/>
            <person name="Detter J.C."/>
            <person name="Brettin T."/>
            <person name="Rohde M."/>
            <person name="Goker M."/>
            <person name="Bristow J."/>
            <person name="Markowitz V."/>
            <person name="Eisen J.A."/>
            <person name="Hugenholtz P."/>
            <person name="Kyrpides N.C."/>
            <person name="Klenk H.P."/>
        </authorList>
    </citation>
    <scope>NUCLEOTIDE SEQUENCE [LARGE SCALE GENOMIC DNA]</scope>
    <source>
        <strain evidence="10">DSM 14365 / CIP 107738 / JCM 11303 / AJ 13395 / SMP-2</strain>
    </source>
</reference>
<dbReference type="FunFam" id="1.10.8.10:FF:000001">
    <property type="entry name" value="Elongation factor Ts"/>
    <property type="match status" value="1"/>
</dbReference>
<evidence type="ECO:0000256" key="1">
    <source>
        <dbReference type="ARBA" id="ARBA00005532"/>
    </source>
</evidence>
<dbReference type="OrthoDB" id="9808348at2"/>
<evidence type="ECO:0000256" key="5">
    <source>
        <dbReference type="HAMAP-Rule" id="MF_00050"/>
    </source>
</evidence>
<name>D0LXP4_HALO1</name>
<dbReference type="PANTHER" id="PTHR11741">
    <property type="entry name" value="ELONGATION FACTOR TS"/>
    <property type="match status" value="1"/>
</dbReference>
<dbReference type="SUPFAM" id="SSF46934">
    <property type="entry name" value="UBA-like"/>
    <property type="match status" value="1"/>
</dbReference>
<organism evidence="9 10">
    <name type="scientific">Haliangium ochraceum (strain DSM 14365 / JCM 11303 / SMP-2)</name>
    <dbReference type="NCBI Taxonomy" id="502025"/>
    <lineage>
        <taxon>Bacteria</taxon>
        <taxon>Pseudomonadati</taxon>
        <taxon>Myxococcota</taxon>
        <taxon>Polyangia</taxon>
        <taxon>Haliangiales</taxon>
        <taxon>Kofleriaceae</taxon>
        <taxon>Haliangium</taxon>
    </lineage>
</organism>
<dbReference type="NCBIfam" id="TIGR00116">
    <property type="entry name" value="tsf"/>
    <property type="match status" value="2"/>
</dbReference>
<protein>
    <recommendedName>
        <fullName evidence="2 5">Elongation factor Ts</fullName>
        <shortName evidence="5">EF-Ts</shortName>
    </recommendedName>
</protein>
<evidence type="ECO:0000256" key="3">
    <source>
        <dbReference type="ARBA" id="ARBA00022768"/>
    </source>
</evidence>
<dbReference type="SUPFAM" id="SSF54713">
    <property type="entry name" value="Elongation factor Ts (EF-Ts), dimerisation domain"/>
    <property type="match status" value="1"/>
</dbReference>
<dbReference type="GO" id="GO:0003746">
    <property type="term" value="F:translation elongation factor activity"/>
    <property type="evidence" value="ECO:0007669"/>
    <property type="project" value="UniProtKB-UniRule"/>
</dbReference>
<keyword evidence="5" id="KW-0963">Cytoplasm</keyword>
<dbReference type="Pfam" id="PF00889">
    <property type="entry name" value="EF_TS"/>
    <property type="match status" value="1"/>
</dbReference>
<dbReference type="InterPro" id="IPR018101">
    <property type="entry name" value="Transl_elong_Ts_CS"/>
</dbReference>
<keyword evidence="10" id="KW-1185">Reference proteome</keyword>
<keyword evidence="3 5" id="KW-0251">Elongation factor</keyword>
<dbReference type="Proteomes" id="UP000001880">
    <property type="component" value="Chromosome"/>
</dbReference>
<dbReference type="STRING" id="502025.Hoch_5314"/>
<evidence type="ECO:0000313" key="10">
    <source>
        <dbReference type="Proteomes" id="UP000001880"/>
    </source>
</evidence>
<evidence type="ECO:0000259" key="8">
    <source>
        <dbReference type="Pfam" id="PF00889"/>
    </source>
</evidence>
<comment type="similarity">
    <text evidence="1 5 6">Belongs to the EF-Ts family.</text>
</comment>
<dbReference type="RefSeq" id="WP_012830391.1">
    <property type="nucleotide sequence ID" value="NC_013440.1"/>
</dbReference>
<evidence type="ECO:0000256" key="2">
    <source>
        <dbReference type="ARBA" id="ARBA00016956"/>
    </source>
</evidence>
<dbReference type="CDD" id="cd14275">
    <property type="entry name" value="UBA_EF-Ts"/>
    <property type="match status" value="1"/>
</dbReference>
<keyword evidence="4 5" id="KW-0648">Protein biosynthesis</keyword>
<dbReference type="InterPro" id="IPR009060">
    <property type="entry name" value="UBA-like_sf"/>
</dbReference>
<feature type="domain" description="Translation elongation factor EFTs/EF1B dimerisation" evidence="8">
    <location>
        <begin position="94"/>
        <end position="198"/>
    </location>
</feature>